<dbReference type="OrthoDB" id="6415790at2759"/>
<accession>E1ZL03</accession>
<dbReference type="eggNOG" id="KOG3574">
    <property type="taxonomic scope" value="Eukaryota"/>
</dbReference>
<feature type="non-terminal residue" evidence="6">
    <location>
        <position position="1"/>
    </location>
</feature>
<feature type="non-terminal residue" evidence="6">
    <location>
        <position position="211"/>
    </location>
</feature>
<dbReference type="InterPro" id="IPR024371">
    <property type="entry name" value="AcetylCoA_trans_1-like"/>
</dbReference>
<dbReference type="GO" id="GO:0016020">
    <property type="term" value="C:membrane"/>
    <property type="evidence" value="ECO:0007669"/>
    <property type="project" value="UniProtKB-SubCell"/>
</dbReference>
<evidence type="ECO:0008006" key="8">
    <source>
        <dbReference type="Google" id="ProtNLM"/>
    </source>
</evidence>
<feature type="transmembrane region" description="Helical" evidence="5">
    <location>
        <begin position="80"/>
        <end position="99"/>
    </location>
</feature>
<dbReference type="RefSeq" id="XP_005845578.1">
    <property type="nucleotide sequence ID" value="XM_005845516.1"/>
</dbReference>
<sequence length="211" mass="22808">RDELPAVVLLVVLYMLQGVPLGLSMGSMPFLMQAKMSYTKIGIFSLASYPYRQDALPFKLLWSPIVDSLYWPAVGRRRSWILPLQTASAALMLLCGGWVEAQLDAGNAAGVTSLFFLLVLLAATQDVAVDGWALTLLSKQHVGYAATCQTVGMNIGYFASFTVFLALNDPSFSNKWLPAASAPGQGALSLSGYMRFWGWAYLAITAAVALL</sequence>
<keyword evidence="2 5" id="KW-0812">Transmembrane</keyword>
<dbReference type="EMBL" id="GL433851">
    <property type="protein sequence ID" value="EFN53476.1"/>
    <property type="molecule type" value="Genomic_DNA"/>
</dbReference>
<dbReference type="Pfam" id="PF13000">
    <property type="entry name" value="Acatn"/>
    <property type="match status" value="1"/>
</dbReference>
<feature type="transmembrane region" description="Helical" evidence="5">
    <location>
        <begin position="105"/>
        <end position="123"/>
    </location>
</feature>
<dbReference type="Proteomes" id="UP000008141">
    <property type="component" value="Unassembled WGS sequence"/>
</dbReference>
<gene>
    <name evidence="6" type="ORF">CHLNCDRAFT_11505</name>
</gene>
<dbReference type="GO" id="GO:0008521">
    <property type="term" value="F:acetyl-CoA transmembrane transporter activity"/>
    <property type="evidence" value="ECO:0007669"/>
    <property type="project" value="InterPro"/>
</dbReference>
<evidence type="ECO:0000256" key="4">
    <source>
        <dbReference type="ARBA" id="ARBA00023136"/>
    </source>
</evidence>
<feature type="transmembrane region" description="Helical" evidence="5">
    <location>
        <begin position="6"/>
        <end position="31"/>
    </location>
</feature>
<dbReference type="KEGG" id="cvr:CHLNCDRAFT_11505"/>
<dbReference type="STRING" id="554065.E1ZL03"/>
<dbReference type="AlphaFoldDB" id="E1ZL03"/>
<evidence type="ECO:0000256" key="3">
    <source>
        <dbReference type="ARBA" id="ARBA00022989"/>
    </source>
</evidence>
<keyword evidence="7" id="KW-1185">Reference proteome</keyword>
<proteinExistence type="predicted"/>
<dbReference type="InParanoid" id="E1ZL03"/>
<dbReference type="GO" id="GO:0035348">
    <property type="term" value="P:acetyl-CoA transmembrane transport"/>
    <property type="evidence" value="ECO:0007669"/>
    <property type="project" value="InterPro"/>
</dbReference>
<comment type="subcellular location">
    <subcellularLocation>
        <location evidence="1">Membrane</location>
        <topology evidence="1">Multi-pass membrane protein</topology>
    </subcellularLocation>
</comment>
<keyword evidence="4 5" id="KW-0472">Membrane</keyword>
<evidence type="ECO:0000313" key="7">
    <source>
        <dbReference type="Proteomes" id="UP000008141"/>
    </source>
</evidence>
<dbReference type="PANTHER" id="PTHR12778:SF9">
    <property type="entry name" value="ACETYL-COENZYME A TRANSPORTER 1"/>
    <property type="match status" value="1"/>
</dbReference>
<dbReference type="PANTHER" id="PTHR12778">
    <property type="entry name" value="SOLUTE CARRIER FAMILY 33 ACETYL-COA TRANSPORTER -RELATED"/>
    <property type="match status" value="1"/>
</dbReference>
<name>E1ZL03_CHLVA</name>
<feature type="transmembrane region" description="Helical" evidence="5">
    <location>
        <begin position="144"/>
        <end position="167"/>
    </location>
</feature>
<dbReference type="GeneID" id="17353003"/>
<dbReference type="InterPro" id="IPR004752">
    <property type="entry name" value="AmpG_permease/AT-1"/>
</dbReference>
<evidence type="ECO:0000256" key="1">
    <source>
        <dbReference type="ARBA" id="ARBA00004141"/>
    </source>
</evidence>
<evidence type="ECO:0000256" key="2">
    <source>
        <dbReference type="ARBA" id="ARBA00022692"/>
    </source>
</evidence>
<keyword evidence="3 5" id="KW-1133">Transmembrane helix</keyword>
<reference evidence="6 7" key="1">
    <citation type="journal article" date="2010" name="Plant Cell">
        <title>The Chlorella variabilis NC64A genome reveals adaptation to photosymbiosis, coevolution with viruses, and cryptic sex.</title>
        <authorList>
            <person name="Blanc G."/>
            <person name="Duncan G."/>
            <person name="Agarkova I."/>
            <person name="Borodovsky M."/>
            <person name="Gurnon J."/>
            <person name="Kuo A."/>
            <person name="Lindquist E."/>
            <person name="Lucas S."/>
            <person name="Pangilinan J."/>
            <person name="Polle J."/>
            <person name="Salamov A."/>
            <person name="Terry A."/>
            <person name="Yamada T."/>
            <person name="Dunigan D.D."/>
            <person name="Grigoriev I.V."/>
            <person name="Claverie J.M."/>
            <person name="Van Etten J.L."/>
        </authorList>
    </citation>
    <scope>NUCLEOTIDE SEQUENCE [LARGE SCALE GENOMIC DNA]</scope>
    <source>
        <strain evidence="6 7">NC64A</strain>
    </source>
</reference>
<evidence type="ECO:0000313" key="6">
    <source>
        <dbReference type="EMBL" id="EFN53476.1"/>
    </source>
</evidence>
<protein>
    <recommendedName>
        <fullName evidence="8">Acetyl-coenzyme A transporter 1</fullName>
    </recommendedName>
</protein>
<evidence type="ECO:0000256" key="5">
    <source>
        <dbReference type="SAM" id="Phobius"/>
    </source>
</evidence>
<organism evidence="7">
    <name type="scientific">Chlorella variabilis</name>
    <name type="common">Green alga</name>
    <dbReference type="NCBI Taxonomy" id="554065"/>
    <lineage>
        <taxon>Eukaryota</taxon>
        <taxon>Viridiplantae</taxon>
        <taxon>Chlorophyta</taxon>
        <taxon>core chlorophytes</taxon>
        <taxon>Trebouxiophyceae</taxon>
        <taxon>Chlorellales</taxon>
        <taxon>Chlorellaceae</taxon>
        <taxon>Chlorella clade</taxon>
        <taxon>Chlorella</taxon>
    </lineage>
</organism>